<dbReference type="Proteomes" id="UP001142648">
    <property type="component" value="Unassembled WGS sequence"/>
</dbReference>
<evidence type="ECO:0000313" key="2">
    <source>
        <dbReference type="Proteomes" id="UP001142648"/>
    </source>
</evidence>
<dbReference type="AlphaFoldDB" id="A0A9X3ALC0"/>
<sequence length="51" mass="5708">MSPFFTVTLITLAFLAAAWLASSWLLRRREQRSFAMIDSEGVDAELSQDAS</sequence>
<organism evidence="1 2">
    <name type="scientific">Tsuneonella litorea</name>
    <dbReference type="NCBI Taxonomy" id="2976475"/>
    <lineage>
        <taxon>Bacteria</taxon>
        <taxon>Pseudomonadati</taxon>
        <taxon>Pseudomonadota</taxon>
        <taxon>Alphaproteobacteria</taxon>
        <taxon>Sphingomonadales</taxon>
        <taxon>Erythrobacteraceae</taxon>
        <taxon>Tsuneonella</taxon>
    </lineage>
</organism>
<evidence type="ECO:0000313" key="1">
    <source>
        <dbReference type="EMBL" id="MCT2559083.1"/>
    </source>
</evidence>
<name>A0A9X3ALC0_9SPHN</name>
<accession>A0A9X3ALC0</accession>
<reference evidence="1" key="1">
    <citation type="submission" date="2022-09" db="EMBL/GenBank/DDBJ databases">
        <title>The genome sequence of Tsuneonella sp. YG55.</title>
        <authorList>
            <person name="Liu Y."/>
        </authorList>
    </citation>
    <scope>NUCLEOTIDE SEQUENCE</scope>
    <source>
        <strain evidence="1">YG55</strain>
    </source>
</reference>
<dbReference type="RefSeq" id="WP_259961955.1">
    <property type="nucleotide sequence ID" value="NZ_JAOAMV010000004.1"/>
</dbReference>
<comment type="caution">
    <text evidence="1">The sequence shown here is derived from an EMBL/GenBank/DDBJ whole genome shotgun (WGS) entry which is preliminary data.</text>
</comment>
<keyword evidence="2" id="KW-1185">Reference proteome</keyword>
<gene>
    <name evidence="1" type="ORF">N0B51_08825</name>
</gene>
<proteinExistence type="predicted"/>
<dbReference type="EMBL" id="JAOAMV010000004">
    <property type="protein sequence ID" value="MCT2559083.1"/>
    <property type="molecule type" value="Genomic_DNA"/>
</dbReference>
<evidence type="ECO:0008006" key="3">
    <source>
        <dbReference type="Google" id="ProtNLM"/>
    </source>
</evidence>
<protein>
    <recommendedName>
        <fullName evidence="3">Cbb3-type cytochrome oxidase component FixQ</fullName>
    </recommendedName>
</protein>